<organism evidence="2 3">
    <name type="scientific">Halorubrum saccharovorum DSM 1137</name>
    <dbReference type="NCBI Taxonomy" id="1227484"/>
    <lineage>
        <taxon>Archaea</taxon>
        <taxon>Methanobacteriati</taxon>
        <taxon>Methanobacteriota</taxon>
        <taxon>Stenosarchaea group</taxon>
        <taxon>Halobacteria</taxon>
        <taxon>Halobacteriales</taxon>
        <taxon>Haloferacaceae</taxon>
        <taxon>Halorubrum</taxon>
    </lineage>
</organism>
<name>M0DNF0_9EURY</name>
<comment type="caution">
    <text evidence="2">The sequence shown here is derived from an EMBL/GenBank/DDBJ whole genome shotgun (WGS) entry which is preliminary data.</text>
</comment>
<feature type="transmembrane region" description="Helical" evidence="1">
    <location>
        <begin position="117"/>
        <end position="137"/>
    </location>
</feature>
<keyword evidence="1" id="KW-0472">Membrane</keyword>
<feature type="transmembrane region" description="Helical" evidence="1">
    <location>
        <begin position="75"/>
        <end position="97"/>
    </location>
</feature>
<gene>
    <name evidence="2" type="ORF">C471_13871</name>
</gene>
<sequence>MTRVDIGAALLVALGGALLLIAIASLPTGSRLRRLYGVDDRDDAGARSNAVVLGGTGAFLLAVAAAIAFEVPDRTIAVAVLGATAAGAVALGGLVRYRDRREILTTPNADRERARRLGGAVMWVGALLSVPLAAVLLEAGELAIAAAALSVAAVSTVLVAAAYR</sequence>
<evidence type="ECO:0000313" key="2">
    <source>
        <dbReference type="EMBL" id="ELZ37006.1"/>
    </source>
</evidence>
<keyword evidence="3" id="KW-1185">Reference proteome</keyword>
<keyword evidence="1" id="KW-1133">Transmembrane helix</keyword>
<dbReference type="eggNOG" id="ENOG502N5YP">
    <property type="taxonomic scope" value="Archaea"/>
</dbReference>
<protein>
    <submittedName>
        <fullName evidence="2">Uncharacterized protein</fullName>
    </submittedName>
</protein>
<keyword evidence="1" id="KW-0812">Transmembrane</keyword>
<evidence type="ECO:0000313" key="3">
    <source>
        <dbReference type="Proteomes" id="UP000011514"/>
    </source>
</evidence>
<dbReference type="AlphaFoldDB" id="M0DNF0"/>
<dbReference type="EMBL" id="AOJE01000066">
    <property type="protein sequence ID" value="ELZ37006.1"/>
    <property type="molecule type" value="Genomic_DNA"/>
</dbReference>
<proteinExistence type="predicted"/>
<feature type="transmembrane region" description="Helical" evidence="1">
    <location>
        <begin position="143"/>
        <end position="163"/>
    </location>
</feature>
<dbReference type="Proteomes" id="UP000011514">
    <property type="component" value="Unassembled WGS sequence"/>
</dbReference>
<accession>M0DNF0</accession>
<dbReference type="PATRIC" id="fig|1227484.4.peg.2729"/>
<dbReference type="RefSeq" id="WP_004050015.1">
    <property type="nucleotide sequence ID" value="NZ_AOJE01000066.1"/>
</dbReference>
<feature type="transmembrane region" description="Helical" evidence="1">
    <location>
        <begin position="50"/>
        <end position="69"/>
    </location>
</feature>
<reference evidence="2 3" key="1">
    <citation type="journal article" date="2014" name="PLoS Genet.">
        <title>Phylogenetically driven sequencing of extremely halophilic archaea reveals strategies for static and dynamic osmo-response.</title>
        <authorList>
            <person name="Becker E.A."/>
            <person name="Seitzer P.M."/>
            <person name="Tritt A."/>
            <person name="Larsen D."/>
            <person name="Krusor M."/>
            <person name="Yao A.I."/>
            <person name="Wu D."/>
            <person name="Madern D."/>
            <person name="Eisen J.A."/>
            <person name="Darling A.E."/>
            <person name="Facciotti M.T."/>
        </authorList>
    </citation>
    <scope>NUCLEOTIDE SEQUENCE [LARGE SCALE GENOMIC DNA]</scope>
    <source>
        <strain evidence="2 3">DSM 1137</strain>
    </source>
</reference>
<feature type="transmembrane region" description="Helical" evidence="1">
    <location>
        <begin position="6"/>
        <end position="29"/>
    </location>
</feature>
<evidence type="ECO:0000256" key="1">
    <source>
        <dbReference type="SAM" id="Phobius"/>
    </source>
</evidence>